<dbReference type="GO" id="GO:0006508">
    <property type="term" value="P:proteolysis"/>
    <property type="evidence" value="ECO:0007669"/>
    <property type="project" value="UniProtKB-KW"/>
</dbReference>
<evidence type="ECO:0000313" key="3">
    <source>
        <dbReference type="EMBL" id="MCX7537010.1"/>
    </source>
</evidence>
<name>A0A9Q4GJK3_9CORY</name>
<reference evidence="3" key="2">
    <citation type="submission" date="2022-11" db="EMBL/GenBank/DDBJ databases">
        <title>Corynebacterium sp. isolated from Penguins.</title>
        <authorList>
            <person name="Sedlar K."/>
            <person name="Svec P."/>
        </authorList>
    </citation>
    <scope>NUCLEOTIDE SEQUENCE</scope>
    <source>
        <strain evidence="3">P5875</strain>
    </source>
</reference>
<dbReference type="Gene3D" id="2.40.10.10">
    <property type="entry name" value="Trypsin-like serine proteases"/>
    <property type="match status" value="2"/>
</dbReference>
<dbReference type="InterPro" id="IPR043504">
    <property type="entry name" value="Peptidase_S1_PA_chymotrypsin"/>
</dbReference>
<keyword evidence="3" id="KW-0378">Hydrolase</keyword>
<organism evidence="3 5">
    <name type="scientific">Corynebacterium antarcticum</name>
    <dbReference type="NCBI Taxonomy" id="2800405"/>
    <lineage>
        <taxon>Bacteria</taxon>
        <taxon>Bacillati</taxon>
        <taxon>Actinomycetota</taxon>
        <taxon>Actinomycetes</taxon>
        <taxon>Mycobacteriales</taxon>
        <taxon>Corynebacteriaceae</taxon>
        <taxon>Corynebacterium</taxon>
    </lineage>
</organism>
<dbReference type="RefSeq" id="WP_200257475.1">
    <property type="nucleotide sequence ID" value="NZ_JAENIP020000001.1"/>
</dbReference>
<dbReference type="EMBL" id="JAPMKX010000001">
    <property type="protein sequence ID" value="MCX7537010.1"/>
    <property type="molecule type" value="Genomic_DNA"/>
</dbReference>
<dbReference type="SUPFAM" id="SSF50494">
    <property type="entry name" value="Trypsin-like serine proteases"/>
    <property type="match status" value="1"/>
</dbReference>
<sequence length="233" mass="24534">MEHSLSRPESGPDASTAASGVVRLHRGGRYCSGFLTTPEILTGAINDEGVTPAQITSPVRFALTAAHFLTPGEAPSRIRVSGPGFRGTVSDARVVVGTDIAVVKLDRPAPVPSLLPVASAVPPVFSSTITYGYGGRRLTAPPRRGLLLARVPFALSLNLRTRVRHAAICVPTGRDQVVYGDSGGPVLVDGEVAGLQSLLFGYRHRELFNVATVALLAPHLAAVRRAVEMMSAR</sequence>
<evidence type="ECO:0000313" key="4">
    <source>
        <dbReference type="Proteomes" id="UP000650005"/>
    </source>
</evidence>
<comment type="caution">
    <text evidence="3">The sequence shown here is derived from an EMBL/GenBank/DDBJ whole genome shotgun (WGS) entry which is preliminary data.</text>
</comment>
<dbReference type="Proteomes" id="UP001070238">
    <property type="component" value="Unassembled WGS sequence"/>
</dbReference>
<dbReference type="Proteomes" id="UP000650005">
    <property type="component" value="Unassembled WGS sequence"/>
</dbReference>
<dbReference type="EMBL" id="JAENIP010000010">
    <property type="protein sequence ID" value="MBK1843868.1"/>
    <property type="molecule type" value="Genomic_DNA"/>
</dbReference>
<dbReference type="GO" id="GO:0004252">
    <property type="term" value="F:serine-type endopeptidase activity"/>
    <property type="evidence" value="ECO:0007669"/>
    <property type="project" value="InterPro"/>
</dbReference>
<dbReference type="AlphaFoldDB" id="A0A9Q4GJK3"/>
<evidence type="ECO:0000259" key="1">
    <source>
        <dbReference type="Pfam" id="PF00089"/>
    </source>
</evidence>
<dbReference type="InterPro" id="IPR009003">
    <property type="entry name" value="Peptidase_S1_PA"/>
</dbReference>
<feature type="domain" description="Peptidase S1" evidence="1">
    <location>
        <begin position="29"/>
        <end position="203"/>
    </location>
</feature>
<gene>
    <name evidence="2" type="ORF">JIM95_04620</name>
    <name evidence="3" type="ORF">OS123_00395</name>
</gene>
<reference evidence="2" key="1">
    <citation type="submission" date="2021-01" db="EMBL/GenBank/DDBJ databases">
        <title>Characterization of Corynebacterium spp. from penguins.</title>
        <authorList>
            <person name="Svec P."/>
        </authorList>
    </citation>
    <scope>NUCLEOTIDE SEQUENCE</scope>
    <source>
        <strain evidence="2">CCM 8835</strain>
    </source>
</reference>
<dbReference type="InterPro" id="IPR001254">
    <property type="entry name" value="Trypsin_dom"/>
</dbReference>
<keyword evidence="3" id="KW-0645">Protease</keyword>
<keyword evidence="4" id="KW-1185">Reference proteome</keyword>
<evidence type="ECO:0000313" key="2">
    <source>
        <dbReference type="EMBL" id="MBK1843868.1"/>
    </source>
</evidence>
<accession>A0A9Q4GJK3</accession>
<proteinExistence type="predicted"/>
<dbReference type="Pfam" id="PF00089">
    <property type="entry name" value="Trypsin"/>
    <property type="match status" value="1"/>
</dbReference>
<protein>
    <submittedName>
        <fullName evidence="3">Serine protease</fullName>
    </submittedName>
    <submittedName>
        <fullName evidence="2">Trypsin-like peptidase domain-containing protein</fullName>
    </submittedName>
</protein>
<evidence type="ECO:0000313" key="5">
    <source>
        <dbReference type="Proteomes" id="UP001070238"/>
    </source>
</evidence>